<reference evidence="16 17" key="1">
    <citation type="journal article" date="2012" name="Int. J. Syst. Evol. Microbiol.">
        <title>Vibrio caribbeanicus sp. nov., isolated from the marine sponge Scleritoderma cyanea.</title>
        <authorList>
            <person name="Hoffmann M."/>
            <person name="Monday S.R."/>
            <person name="Allard M.W."/>
            <person name="Strain E.A."/>
            <person name="Whittaker P."/>
            <person name="Naum M."/>
            <person name="McCarthy P.J."/>
            <person name="Lopez J.V."/>
            <person name="Fischer M."/>
            <person name="Brown E.W."/>
        </authorList>
    </citation>
    <scope>NUCLEOTIDE SEQUENCE [LARGE SCALE GENOMIC DNA]</scope>
    <source>
        <strain evidence="17">DSMZ 21326</strain>
    </source>
</reference>
<dbReference type="SUPFAM" id="SSF58104">
    <property type="entry name" value="Methyl-accepting chemotaxis protein (MCP) signaling domain"/>
    <property type="match status" value="1"/>
</dbReference>
<evidence type="ECO:0000259" key="13">
    <source>
        <dbReference type="PROSITE" id="PS50111"/>
    </source>
</evidence>
<accession>E8MDB3</accession>
<keyword evidence="4" id="KW-0997">Cell inner membrane</keyword>
<dbReference type="GO" id="GO:0006935">
    <property type="term" value="P:chemotaxis"/>
    <property type="evidence" value="ECO:0007669"/>
    <property type="project" value="UniProtKB-KW"/>
</dbReference>
<dbReference type="PANTHER" id="PTHR32089:SF117">
    <property type="entry name" value="METHYL ACCEPTING SENSORY TRANSDUCER WITH CACHE_1 SMALL MOLECULE BINDING DOMAIN"/>
    <property type="match status" value="1"/>
</dbReference>
<proteinExistence type="inferred from homology"/>
<dbReference type="InterPro" id="IPR003660">
    <property type="entry name" value="HAMP_dom"/>
</dbReference>
<dbReference type="RefSeq" id="WP_008081673.1">
    <property type="nucleotide sequence ID" value="NZ_AEVT01000122.1"/>
</dbReference>
<evidence type="ECO:0000259" key="14">
    <source>
        <dbReference type="PROSITE" id="PS50192"/>
    </source>
</evidence>
<dbReference type="Pfam" id="PF00015">
    <property type="entry name" value="MCPsignal"/>
    <property type="match status" value="1"/>
</dbReference>
<evidence type="ECO:0000256" key="4">
    <source>
        <dbReference type="ARBA" id="ARBA00022519"/>
    </source>
</evidence>
<dbReference type="Proteomes" id="UP000006228">
    <property type="component" value="Unassembled WGS sequence"/>
</dbReference>
<dbReference type="GO" id="GO:0005886">
    <property type="term" value="C:plasma membrane"/>
    <property type="evidence" value="ECO:0007669"/>
    <property type="project" value="UniProtKB-SubCell"/>
</dbReference>
<evidence type="ECO:0000313" key="16">
    <source>
        <dbReference type="EMBL" id="EGA67988.1"/>
    </source>
</evidence>
<dbReference type="CDD" id="cd11386">
    <property type="entry name" value="MCP_signal"/>
    <property type="match status" value="1"/>
</dbReference>
<evidence type="ECO:0000256" key="12">
    <source>
        <dbReference type="SAM" id="Phobius"/>
    </source>
</evidence>
<comment type="caution">
    <text evidence="16">The sequence shown here is derived from an EMBL/GenBank/DDBJ whole genome shotgun (WGS) entry which is preliminary data.</text>
</comment>
<evidence type="ECO:0000256" key="3">
    <source>
        <dbReference type="ARBA" id="ARBA00022500"/>
    </source>
</evidence>
<dbReference type="OrthoDB" id="2489132at2"/>
<feature type="domain" description="HAMP" evidence="15">
    <location>
        <begin position="292"/>
        <end position="348"/>
    </location>
</feature>
<dbReference type="PROSITE" id="PS50192">
    <property type="entry name" value="T_SNARE"/>
    <property type="match status" value="1"/>
</dbReference>
<gene>
    <name evidence="16" type="ORF">VISI1226_08684</name>
</gene>
<keyword evidence="7 12" id="KW-0472">Membrane</keyword>
<evidence type="ECO:0000256" key="9">
    <source>
        <dbReference type="ARBA" id="ARBA00029447"/>
    </source>
</evidence>
<dbReference type="Pfam" id="PF00672">
    <property type="entry name" value="HAMP"/>
    <property type="match status" value="1"/>
</dbReference>
<name>E8MDB3_PHOS4</name>
<comment type="subcellular location">
    <subcellularLocation>
        <location evidence="1">Cell inner membrane</location>
        <topology evidence="1">Multi-pass membrane protein</topology>
    </subcellularLocation>
</comment>
<feature type="compositionally biased region" description="Low complexity" evidence="11">
    <location>
        <begin position="404"/>
        <end position="417"/>
    </location>
</feature>
<keyword evidence="6 12" id="KW-1133">Transmembrane helix</keyword>
<dbReference type="CDD" id="cd12912">
    <property type="entry name" value="PDC2_MCP_like"/>
    <property type="match status" value="1"/>
</dbReference>
<evidence type="ECO:0000313" key="17">
    <source>
        <dbReference type="Proteomes" id="UP000006228"/>
    </source>
</evidence>
<dbReference type="EMBL" id="AEVT01000122">
    <property type="protein sequence ID" value="EGA67988.1"/>
    <property type="molecule type" value="Genomic_DNA"/>
</dbReference>
<comment type="similarity">
    <text evidence="9">Belongs to the methyl-accepting chemotaxis (MCP) protein family.</text>
</comment>
<feature type="transmembrane region" description="Helical" evidence="12">
    <location>
        <begin position="273"/>
        <end position="295"/>
    </location>
</feature>
<dbReference type="InterPro" id="IPR000727">
    <property type="entry name" value="T_SNARE_dom"/>
</dbReference>
<organism evidence="16 17">
    <name type="scientific">Vibrio sinaloensis DSM 21326</name>
    <dbReference type="NCBI Taxonomy" id="945550"/>
    <lineage>
        <taxon>Bacteria</taxon>
        <taxon>Pseudomonadati</taxon>
        <taxon>Pseudomonadota</taxon>
        <taxon>Gammaproteobacteria</taxon>
        <taxon>Vibrionales</taxon>
        <taxon>Vibrionaceae</taxon>
        <taxon>Vibrio</taxon>
        <taxon>Vibrio oreintalis group</taxon>
    </lineage>
</organism>
<feature type="domain" description="Methyl-accepting transducer" evidence="13">
    <location>
        <begin position="353"/>
        <end position="589"/>
    </location>
</feature>
<dbReference type="SMART" id="SM00283">
    <property type="entry name" value="MA"/>
    <property type="match status" value="1"/>
</dbReference>
<dbReference type="CDD" id="cd12913">
    <property type="entry name" value="PDC1_MCP_like"/>
    <property type="match status" value="1"/>
</dbReference>
<sequence>MLSFKAKLLVSKLLLLIVSLATLAYFQYSFLHADREKEIHNTIESVLLGVETTIESEISGWQNLAQSTTQTIEHEFSANSIQQVIEQPKLKELFVAAGIGLEADGGILENVPDWLPDANWDSRDRPWYQKAKQQRQLIVTEPYIDVNTKQQMVSISAPVEVNGVFKGVTFFDVSLAVLSQKVNQVSPMNAGYLFLMTKDGHIISHPNSDNNGKSLADVYPELNLGESEQRLTLAGEPQIVQQLPLKEHDWIIGSVLSEELVYQSLNDMRDQTIIYLLAVTLIAIVVLGFTVSALLKPLGQMTSGINSLSSSNVKKDLTYRLNTEIDKEFSHIASAFNGFVEMLQHNIQSSKSLSQELTWATDTAVGNSEKSEAAILQQQQEVEQLVTALNEMSSTAQEMARNTQSAAHAANQAHGASESGVDTARKSSATIRELSDLVTQSEQDVNQLNLSAENIKSLLHVISEISDQTNLLALNAAIEAARAGESGRGFAVVADEVRQLAKRTQDATTDISNILGELESHTTQVAGSMSESIKQAETAIVSMQEVESELVSISSAVQSINDMNVQIATAAEEQSIVVEEISTNATNIHELSSQVTELVTDTRVGVQQLKQRSDQNSTLEAFTV</sequence>
<dbReference type="PROSITE" id="PS50111">
    <property type="entry name" value="CHEMOTAXIS_TRANSDUC_2"/>
    <property type="match status" value="1"/>
</dbReference>
<dbReference type="InterPro" id="IPR033479">
    <property type="entry name" value="dCache_1"/>
</dbReference>
<evidence type="ECO:0000256" key="10">
    <source>
        <dbReference type="PROSITE-ProRule" id="PRU00284"/>
    </source>
</evidence>
<dbReference type="eggNOG" id="COG0840">
    <property type="taxonomic scope" value="Bacteria"/>
</dbReference>
<keyword evidence="3" id="KW-0145">Chemotaxis</keyword>
<keyword evidence="5 12" id="KW-0812">Transmembrane</keyword>
<evidence type="ECO:0000256" key="8">
    <source>
        <dbReference type="ARBA" id="ARBA00023224"/>
    </source>
</evidence>
<dbReference type="Gene3D" id="1.10.287.950">
    <property type="entry name" value="Methyl-accepting chemotaxis protein"/>
    <property type="match status" value="1"/>
</dbReference>
<keyword evidence="8 10" id="KW-0807">Transducer</keyword>
<evidence type="ECO:0000256" key="1">
    <source>
        <dbReference type="ARBA" id="ARBA00004429"/>
    </source>
</evidence>
<evidence type="ECO:0000256" key="5">
    <source>
        <dbReference type="ARBA" id="ARBA00022692"/>
    </source>
</evidence>
<feature type="domain" description="T-SNARE coiled-coil homology" evidence="14">
    <location>
        <begin position="540"/>
        <end position="602"/>
    </location>
</feature>
<dbReference type="SUPFAM" id="SSF103190">
    <property type="entry name" value="Sensory domain-like"/>
    <property type="match status" value="1"/>
</dbReference>
<dbReference type="PROSITE" id="PS50885">
    <property type="entry name" value="HAMP"/>
    <property type="match status" value="1"/>
</dbReference>
<dbReference type="InterPro" id="IPR004089">
    <property type="entry name" value="MCPsignal_dom"/>
</dbReference>
<dbReference type="PANTHER" id="PTHR32089">
    <property type="entry name" value="METHYL-ACCEPTING CHEMOTAXIS PROTEIN MCPB"/>
    <property type="match status" value="1"/>
</dbReference>
<keyword evidence="2" id="KW-1003">Cell membrane</keyword>
<evidence type="ECO:0000256" key="7">
    <source>
        <dbReference type="ARBA" id="ARBA00023136"/>
    </source>
</evidence>
<dbReference type="GO" id="GO:0007165">
    <property type="term" value="P:signal transduction"/>
    <property type="evidence" value="ECO:0007669"/>
    <property type="project" value="UniProtKB-KW"/>
</dbReference>
<dbReference type="FunFam" id="1.10.287.950:FF:000001">
    <property type="entry name" value="Methyl-accepting chemotaxis sensory transducer"/>
    <property type="match status" value="1"/>
</dbReference>
<evidence type="ECO:0000256" key="6">
    <source>
        <dbReference type="ARBA" id="ARBA00022989"/>
    </source>
</evidence>
<dbReference type="Pfam" id="PF02743">
    <property type="entry name" value="dCache_1"/>
    <property type="match status" value="1"/>
</dbReference>
<feature type="region of interest" description="Disordered" evidence="11">
    <location>
        <begin position="399"/>
        <end position="426"/>
    </location>
</feature>
<dbReference type="AlphaFoldDB" id="E8MDB3"/>
<dbReference type="InterPro" id="IPR029151">
    <property type="entry name" value="Sensor-like_sf"/>
</dbReference>
<dbReference type="Gene3D" id="3.30.450.20">
    <property type="entry name" value="PAS domain"/>
    <property type="match status" value="2"/>
</dbReference>
<dbReference type="SMART" id="SM00304">
    <property type="entry name" value="HAMP"/>
    <property type="match status" value="1"/>
</dbReference>
<evidence type="ECO:0000259" key="15">
    <source>
        <dbReference type="PROSITE" id="PS50885"/>
    </source>
</evidence>
<protein>
    <submittedName>
        <fullName evidence="16">Methyl-accepting chemotaxis protein</fullName>
    </submittedName>
</protein>
<evidence type="ECO:0000256" key="11">
    <source>
        <dbReference type="SAM" id="MobiDB-lite"/>
    </source>
</evidence>
<evidence type="ECO:0000256" key="2">
    <source>
        <dbReference type="ARBA" id="ARBA00022475"/>
    </source>
</evidence>
<dbReference type="GeneID" id="95571595"/>